<evidence type="ECO:0000313" key="3">
    <source>
        <dbReference type="Proteomes" id="UP000275267"/>
    </source>
</evidence>
<keyword evidence="3" id="KW-1185">Reference proteome</keyword>
<comment type="caution">
    <text evidence="2">The sequence shown here is derived from an EMBL/GenBank/DDBJ whole genome shotgun (WGS) entry which is preliminary data.</text>
</comment>
<evidence type="ECO:0000256" key="1">
    <source>
        <dbReference type="SAM" id="Phobius"/>
    </source>
</evidence>
<dbReference type="AlphaFoldDB" id="A0A3L6Q8N3"/>
<dbReference type="Proteomes" id="UP000275267">
    <property type="component" value="Unassembled WGS sequence"/>
</dbReference>
<keyword evidence="1" id="KW-0812">Transmembrane</keyword>
<reference evidence="3" key="1">
    <citation type="journal article" date="2019" name="Nat. Commun.">
        <title>The genome of broomcorn millet.</title>
        <authorList>
            <person name="Zou C."/>
            <person name="Miki D."/>
            <person name="Li D."/>
            <person name="Tang Q."/>
            <person name="Xiao L."/>
            <person name="Rajput S."/>
            <person name="Deng P."/>
            <person name="Jia W."/>
            <person name="Huang R."/>
            <person name="Zhang M."/>
            <person name="Sun Y."/>
            <person name="Hu J."/>
            <person name="Fu X."/>
            <person name="Schnable P.S."/>
            <person name="Li F."/>
            <person name="Zhang H."/>
            <person name="Feng B."/>
            <person name="Zhu X."/>
            <person name="Liu R."/>
            <person name="Schnable J.C."/>
            <person name="Zhu J.-K."/>
            <person name="Zhang H."/>
        </authorList>
    </citation>
    <scope>NUCLEOTIDE SEQUENCE [LARGE SCALE GENOMIC DNA]</scope>
</reference>
<proteinExistence type="predicted"/>
<dbReference type="EMBL" id="PQIB02000013">
    <property type="protein sequence ID" value="RLM74501.1"/>
    <property type="molecule type" value="Genomic_DNA"/>
</dbReference>
<keyword evidence="1" id="KW-1133">Transmembrane helix</keyword>
<accession>A0A3L6Q8N3</accession>
<feature type="transmembrane region" description="Helical" evidence="1">
    <location>
        <begin position="29"/>
        <end position="52"/>
    </location>
</feature>
<protein>
    <submittedName>
        <fullName evidence="2">Uncharacterized protein</fullName>
    </submittedName>
</protein>
<evidence type="ECO:0000313" key="2">
    <source>
        <dbReference type="EMBL" id="RLM74501.1"/>
    </source>
</evidence>
<organism evidence="2 3">
    <name type="scientific">Panicum miliaceum</name>
    <name type="common">Proso millet</name>
    <name type="synonym">Broomcorn millet</name>
    <dbReference type="NCBI Taxonomy" id="4540"/>
    <lineage>
        <taxon>Eukaryota</taxon>
        <taxon>Viridiplantae</taxon>
        <taxon>Streptophyta</taxon>
        <taxon>Embryophyta</taxon>
        <taxon>Tracheophyta</taxon>
        <taxon>Spermatophyta</taxon>
        <taxon>Magnoliopsida</taxon>
        <taxon>Liliopsida</taxon>
        <taxon>Poales</taxon>
        <taxon>Poaceae</taxon>
        <taxon>PACMAD clade</taxon>
        <taxon>Panicoideae</taxon>
        <taxon>Panicodae</taxon>
        <taxon>Paniceae</taxon>
        <taxon>Panicinae</taxon>
        <taxon>Panicum</taxon>
        <taxon>Panicum sect. Panicum</taxon>
    </lineage>
</organism>
<keyword evidence="1" id="KW-0472">Membrane</keyword>
<gene>
    <name evidence="2" type="ORF">C2845_PM15G02370</name>
</gene>
<sequence length="174" mass="19163">MALVNGQPEVVVMALVIGQPESVVIAGEVVITLVVVVVMAGPVQYAPLVVVLMMGPVELTESEEYAQMLPPLIVVVAARYDPEQQKVVHQAVQYLVYATEWYCQRIVQGNSSHLQWACLSHYPHSLISGVAPLVRMHIGVGSVFPQTNPHLEKPETWQLPLSSQLCRLDTETSR</sequence>
<name>A0A3L6Q8N3_PANMI</name>